<evidence type="ECO:0000313" key="1">
    <source>
        <dbReference type="EMBL" id="RZU48742.1"/>
    </source>
</evidence>
<accession>A0A4Q7ZDH4</accession>
<dbReference type="EMBL" id="SHKY01000001">
    <property type="protein sequence ID" value="RZU48742.1"/>
    <property type="molecule type" value="Genomic_DNA"/>
</dbReference>
<gene>
    <name evidence="1" type="ORF">EV385_0465</name>
</gene>
<dbReference type="AlphaFoldDB" id="A0A4Q7ZDH4"/>
<name>A0A4Q7ZDH4_9ACTN</name>
<comment type="caution">
    <text evidence="1">The sequence shown here is derived from an EMBL/GenBank/DDBJ whole genome shotgun (WGS) entry which is preliminary data.</text>
</comment>
<reference evidence="1 2" key="1">
    <citation type="submission" date="2019-02" db="EMBL/GenBank/DDBJ databases">
        <title>Sequencing the genomes of 1000 actinobacteria strains.</title>
        <authorList>
            <person name="Klenk H.-P."/>
        </authorList>
    </citation>
    <scope>NUCLEOTIDE SEQUENCE [LARGE SCALE GENOMIC DNA]</scope>
    <source>
        <strain evidence="1 2">DSM 45162</strain>
    </source>
</reference>
<sequence>MPSTVPKADFKIFGSATAFPGDLKLSWGACLVEPPDIGGLRRIAREKLVPLEQIARPRSGIPTRVVGYFCLEELDDPATLGKFGIRSNQDRQRLTVVKDGRGALHKIERAALRPMVRRPGDLEGRLYVDAAMTAPWHMLYLEDDREELERKRWRHTLEYIRYGETQDFPAKEGSRRAGGVPAERPQVKVRPIWFQVAKIDIGPGRVCWIKGRGDRHYAPTIAPRLLVPDNFLYSDPPQELHDARSFAAIANLSWTHLMAEIFGRRSGGDGVLHTYIRELAMLPFIDPRKLTPTQSDDLVGLFDILANRAALPVAEELRQPDRQAFDLWAMRYLFPESADAAARSVERALRDLTAERTQRAVSGREQVRKAVRRTSFDPTPIAARALVEVGVPPRPAEHFGELVRGGLGSIEVIVPQHIEGVPEVGSTLFDLGDVLIDGVTLLSAPSESHAQLVVAHLMVDIRFTGELWLPAAPKAADESYRRWLDDWKQWRLQVAKFLRNVLPRPQQSERRLQVAREVEQQAQMAKGVLDVSSLS</sequence>
<proteinExistence type="predicted"/>
<keyword evidence="2" id="KW-1185">Reference proteome</keyword>
<dbReference type="Proteomes" id="UP000292564">
    <property type="component" value="Unassembled WGS sequence"/>
</dbReference>
<protein>
    <submittedName>
        <fullName evidence="1">Uncharacterized protein</fullName>
    </submittedName>
</protein>
<evidence type="ECO:0000313" key="2">
    <source>
        <dbReference type="Proteomes" id="UP000292564"/>
    </source>
</evidence>
<organism evidence="1 2">
    <name type="scientific">Krasilnikovia cinnamomea</name>
    <dbReference type="NCBI Taxonomy" id="349313"/>
    <lineage>
        <taxon>Bacteria</taxon>
        <taxon>Bacillati</taxon>
        <taxon>Actinomycetota</taxon>
        <taxon>Actinomycetes</taxon>
        <taxon>Micromonosporales</taxon>
        <taxon>Micromonosporaceae</taxon>
        <taxon>Krasilnikovia</taxon>
    </lineage>
</organism>